<dbReference type="AlphaFoldDB" id="A0A0R1ZGB7"/>
<dbReference type="InterPro" id="IPR004394">
    <property type="entry name" value="Iojap/RsfS/C7orf30"/>
</dbReference>
<organism evidence="6 7">
    <name type="scientific">Ligilactobacillus araffinosus DSM 20653</name>
    <dbReference type="NCBI Taxonomy" id="1423820"/>
    <lineage>
        <taxon>Bacteria</taxon>
        <taxon>Bacillati</taxon>
        <taxon>Bacillota</taxon>
        <taxon>Bacilli</taxon>
        <taxon>Lactobacillales</taxon>
        <taxon>Lactobacillaceae</taxon>
        <taxon>Ligilactobacillus</taxon>
    </lineage>
</organism>
<name>A0A0R1ZGB7_9LACO</name>
<comment type="caution">
    <text evidence="6">The sequence shown here is derived from an EMBL/GenBank/DDBJ whole genome shotgun (WGS) entry which is preliminary data.</text>
</comment>
<protein>
    <recommendedName>
        <fullName evidence="5">Ribosomal silencing factor RsfS</fullName>
    </recommendedName>
</protein>
<comment type="function">
    <text evidence="5">Functions as a ribosomal silencing factor. Interacts with ribosomal protein uL14 (rplN), blocking formation of intersubunit bridge B8. Prevents association of the 30S and 50S ribosomal subunits and the formation of functional ribosomes, thus repressing translation.</text>
</comment>
<dbReference type="SUPFAM" id="SSF81301">
    <property type="entry name" value="Nucleotidyltransferase"/>
    <property type="match status" value="1"/>
</dbReference>
<dbReference type="GO" id="GO:0005737">
    <property type="term" value="C:cytoplasm"/>
    <property type="evidence" value="ECO:0007669"/>
    <property type="project" value="UniProtKB-SubCell"/>
</dbReference>
<dbReference type="GO" id="GO:0090071">
    <property type="term" value="P:negative regulation of ribosome biogenesis"/>
    <property type="evidence" value="ECO:0007669"/>
    <property type="project" value="UniProtKB-UniRule"/>
</dbReference>
<keyword evidence="4 5" id="KW-0810">Translation regulation</keyword>
<dbReference type="NCBIfam" id="TIGR00090">
    <property type="entry name" value="rsfS_iojap_ybeB"/>
    <property type="match status" value="1"/>
</dbReference>
<dbReference type="GO" id="GO:0017148">
    <property type="term" value="P:negative regulation of translation"/>
    <property type="evidence" value="ECO:0007669"/>
    <property type="project" value="UniProtKB-UniRule"/>
</dbReference>
<dbReference type="PANTHER" id="PTHR21043:SF0">
    <property type="entry name" value="MITOCHONDRIAL ASSEMBLY OF RIBOSOMAL LARGE SUBUNIT PROTEIN 1"/>
    <property type="match status" value="1"/>
</dbReference>
<proteinExistence type="inferred from homology"/>
<dbReference type="Pfam" id="PF02410">
    <property type="entry name" value="RsfS"/>
    <property type="match status" value="1"/>
</dbReference>
<evidence type="ECO:0000313" key="6">
    <source>
        <dbReference type="EMBL" id="KRM53322.1"/>
    </source>
</evidence>
<comment type="similarity">
    <text evidence="1 5">Belongs to the Iojap/RsfS family.</text>
</comment>
<dbReference type="HAMAP" id="MF_01477">
    <property type="entry name" value="Iojap_RsfS"/>
    <property type="match status" value="1"/>
</dbReference>
<keyword evidence="3 5" id="KW-0678">Repressor</keyword>
<keyword evidence="7" id="KW-1185">Reference proteome</keyword>
<dbReference type="GO" id="GO:0042256">
    <property type="term" value="P:cytosolic ribosome assembly"/>
    <property type="evidence" value="ECO:0007669"/>
    <property type="project" value="UniProtKB-UniRule"/>
</dbReference>
<evidence type="ECO:0000256" key="5">
    <source>
        <dbReference type="HAMAP-Rule" id="MF_01477"/>
    </source>
</evidence>
<evidence type="ECO:0000256" key="2">
    <source>
        <dbReference type="ARBA" id="ARBA00022490"/>
    </source>
</evidence>
<reference evidence="6 7" key="1">
    <citation type="journal article" date="2015" name="Genome Announc.">
        <title>Expanding the biotechnology potential of lactobacilli through comparative genomics of 213 strains and associated genera.</title>
        <authorList>
            <person name="Sun Z."/>
            <person name="Harris H.M."/>
            <person name="McCann A."/>
            <person name="Guo C."/>
            <person name="Argimon S."/>
            <person name="Zhang W."/>
            <person name="Yang X."/>
            <person name="Jeffery I.B."/>
            <person name="Cooney J.C."/>
            <person name="Kagawa T.F."/>
            <person name="Liu W."/>
            <person name="Song Y."/>
            <person name="Salvetti E."/>
            <person name="Wrobel A."/>
            <person name="Rasinkangas P."/>
            <person name="Parkhill J."/>
            <person name="Rea M.C."/>
            <person name="O'Sullivan O."/>
            <person name="Ritari J."/>
            <person name="Douillard F.P."/>
            <person name="Paul Ross R."/>
            <person name="Yang R."/>
            <person name="Briner A.E."/>
            <person name="Felis G.E."/>
            <person name="de Vos W.M."/>
            <person name="Barrangou R."/>
            <person name="Klaenhammer T.R."/>
            <person name="Caufield P.W."/>
            <person name="Cui Y."/>
            <person name="Zhang H."/>
            <person name="O'Toole P.W."/>
        </authorList>
    </citation>
    <scope>NUCLEOTIDE SEQUENCE [LARGE SCALE GENOMIC DNA]</scope>
    <source>
        <strain evidence="6 7">DSM 20653</strain>
    </source>
</reference>
<evidence type="ECO:0000256" key="1">
    <source>
        <dbReference type="ARBA" id="ARBA00010574"/>
    </source>
</evidence>
<dbReference type="PANTHER" id="PTHR21043">
    <property type="entry name" value="IOJAP SUPERFAMILY ORTHOLOG"/>
    <property type="match status" value="1"/>
</dbReference>
<dbReference type="FunFam" id="3.30.460.10:FF:000015">
    <property type="entry name" value="Ribosomal silencing factor RsfS"/>
    <property type="match status" value="1"/>
</dbReference>
<dbReference type="GO" id="GO:0043023">
    <property type="term" value="F:ribosomal large subunit binding"/>
    <property type="evidence" value="ECO:0007669"/>
    <property type="project" value="TreeGrafter"/>
</dbReference>
<dbReference type="EMBL" id="AYYZ01000004">
    <property type="protein sequence ID" value="KRM53322.1"/>
    <property type="molecule type" value="Genomic_DNA"/>
</dbReference>
<evidence type="ECO:0000256" key="3">
    <source>
        <dbReference type="ARBA" id="ARBA00022491"/>
    </source>
</evidence>
<sequence length="118" mass="13286">MNESKELLKTVVEAADNKRAEDIIALDVQNISLLADYFVIMQADSDRQVKAIAENIEEQAEEKGYDVLDVEGKNGASWVLIDLGDVVAHVFKAETRKFYNLEKLWADANDVDISAWIK</sequence>
<comment type="subcellular location">
    <subcellularLocation>
        <location evidence="5">Cytoplasm</location>
    </subcellularLocation>
</comment>
<dbReference type="RefSeq" id="WP_057906098.1">
    <property type="nucleotide sequence ID" value="NZ_AYYZ01000004.1"/>
</dbReference>
<keyword evidence="2 5" id="KW-0963">Cytoplasm</keyword>
<dbReference type="PATRIC" id="fig|1423820.4.peg.615"/>
<evidence type="ECO:0000313" key="7">
    <source>
        <dbReference type="Proteomes" id="UP000051291"/>
    </source>
</evidence>
<dbReference type="Proteomes" id="UP000051291">
    <property type="component" value="Unassembled WGS sequence"/>
</dbReference>
<dbReference type="STRING" id="1423820.FC64_GL000606"/>
<evidence type="ECO:0000256" key="4">
    <source>
        <dbReference type="ARBA" id="ARBA00022845"/>
    </source>
</evidence>
<dbReference type="Gene3D" id="3.30.460.10">
    <property type="entry name" value="Beta Polymerase, domain 2"/>
    <property type="match status" value="1"/>
</dbReference>
<comment type="subunit">
    <text evidence="5">Interacts with ribosomal protein uL14 (rplN).</text>
</comment>
<accession>A0A0R1ZGB7</accession>
<dbReference type="InterPro" id="IPR043519">
    <property type="entry name" value="NT_sf"/>
</dbReference>
<gene>
    <name evidence="5" type="primary">rsfS</name>
    <name evidence="6" type="ORF">FC64_GL000606</name>
</gene>